<organism evidence="1 2">
    <name type="scientific">Mucilaginibacter boryungensis</name>
    <dbReference type="NCBI Taxonomy" id="768480"/>
    <lineage>
        <taxon>Bacteria</taxon>
        <taxon>Pseudomonadati</taxon>
        <taxon>Bacteroidota</taxon>
        <taxon>Sphingobacteriia</taxon>
        <taxon>Sphingobacteriales</taxon>
        <taxon>Sphingobacteriaceae</taxon>
        <taxon>Mucilaginibacter</taxon>
    </lineage>
</organism>
<dbReference type="EMBL" id="JADFFM010000002">
    <property type="protein sequence ID" value="MBE9668094.1"/>
    <property type="molecule type" value="Genomic_DNA"/>
</dbReference>
<proteinExistence type="predicted"/>
<sequence length="331" mass="37369">MATTVNAAFDIFLKDAVRLDPARSDTAKTSKTSLVDEIIKFPGDGLFPLLHPDLSIDYGSFSRKTKIRPLNDIDLMIILHAQGSSYYEYPDRIEITVSASATTLSALCNDGTYILNSKKVNNKFKDYLGNVPKYEKAEIKRNLEAVTLKLVSYEWVYDIVPCFITNPDAAGRTFYLIPDGQGNWKKTDPRIDKARTIAVNQAQTISVLDVIRIIKYWTSRPTMPTIKSYFLENLILNYYGTVDKSQGYIDVEIPKLLASIYHSIESPFNDPKGFQGDINHLSYEERVKVKERAAIDYNRAIEAGKLEGAGKMKEAIEKWGEIFGGQFPTYS</sequence>
<keyword evidence="2" id="KW-1185">Reference proteome</keyword>
<reference evidence="1 2" key="1">
    <citation type="submission" date="2020-10" db="EMBL/GenBank/DDBJ databases">
        <title>Mucilaginibacter mali sp. nov., isolated from rhizosphere soil of apple orchard.</title>
        <authorList>
            <person name="Lee J.-S."/>
            <person name="Kim H.S."/>
            <person name="Kim J.-S."/>
        </authorList>
    </citation>
    <scope>NUCLEOTIDE SEQUENCE [LARGE SCALE GENOMIC DNA]</scope>
    <source>
        <strain evidence="1 2">KCTC 23157</strain>
    </source>
</reference>
<comment type="caution">
    <text evidence="1">The sequence shown here is derived from an EMBL/GenBank/DDBJ whole genome shotgun (WGS) entry which is preliminary data.</text>
</comment>
<dbReference type="RefSeq" id="WP_194107522.1">
    <property type="nucleotide sequence ID" value="NZ_JADFFM010000002.1"/>
</dbReference>
<dbReference type="Gene3D" id="3.30.460.90">
    <property type="match status" value="1"/>
</dbReference>
<gene>
    <name evidence="1" type="ORF">IRJ18_17115</name>
</gene>
<dbReference type="Proteomes" id="UP000632774">
    <property type="component" value="Unassembled WGS sequence"/>
</dbReference>
<evidence type="ECO:0000313" key="1">
    <source>
        <dbReference type="EMBL" id="MBE9668094.1"/>
    </source>
</evidence>
<name>A0ABR9XLX5_9SPHI</name>
<accession>A0ABR9XLX5</accession>
<evidence type="ECO:0000313" key="2">
    <source>
        <dbReference type="Proteomes" id="UP000632774"/>
    </source>
</evidence>
<protein>
    <submittedName>
        <fullName evidence="1">Nucleotidyltransferase</fullName>
    </submittedName>
</protein>